<reference evidence="5" key="1">
    <citation type="submission" date="2012-06" db="EMBL/GenBank/DDBJ databases">
        <title>The genome sequence of Coniosporium apollinis CBS 100218.</title>
        <authorList>
            <consortium name="The Broad Institute Genome Sequencing Platform"/>
            <person name="Cuomo C."/>
            <person name="Gorbushina A."/>
            <person name="Noack S."/>
            <person name="Walker B."/>
            <person name="Young S.K."/>
            <person name="Zeng Q."/>
            <person name="Gargeya S."/>
            <person name="Fitzgerald M."/>
            <person name="Haas B."/>
            <person name="Abouelleil A."/>
            <person name="Alvarado L."/>
            <person name="Arachchi H.M."/>
            <person name="Berlin A.M."/>
            <person name="Chapman S.B."/>
            <person name="Goldberg J."/>
            <person name="Griggs A."/>
            <person name="Gujja S."/>
            <person name="Hansen M."/>
            <person name="Howarth C."/>
            <person name="Imamovic A."/>
            <person name="Larimer J."/>
            <person name="McCowan C."/>
            <person name="Montmayeur A."/>
            <person name="Murphy C."/>
            <person name="Neiman D."/>
            <person name="Pearson M."/>
            <person name="Priest M."/>
            <person name="Roberts A."/>
            <person name="Saif S."/>
            <person name="Shea T."/>
            <person name="Sisk P."/>
            <person name="Sykes S."/>
            <person name="Wortman J."/>
            <person name="Nusbaum C."/>
            <person name="Birren B."/>
        </authorList>
    </citation>
    <scope>NUCLEOTIDE SEQUENCE [LARGE SCALE GENOMIC DNA]</scope>
    <source>
        <strain evidence="5">CBS 100218</strain>
    </source>
</reference>
<sequence>MANQASTTPATLPGPLRRDSWNKLPGFGLPLTDMPRQWKDRGNGRTRFPNAISDWAVEGVTVRERTMLEFINLITDKPDWDRKVFDEGIVQKWRLESAAHGADFSEKMFDFCVLELRDKAKRFQETGMVAVLDTQAAVVKSDNIIPPELQETLRSAILPLEDVPENEKDWHPGSDGKVLDLVHPSLFPLIYGRSRILPKARVGLADCLERCGSGEVVPDNDDDLNWPPSNVPWLNASDDSPNFWSNQFQWLPCDVHFTADDGVKISSYINNLHPIQHAGLYGVIEQFITKTIPLWDETLTRFHPRLRINVDHDEWEYPLGRSRPPQDDDPPSDDDYFWELEHDWEMTNRVLIQPEPVEYTNRYTSIPDCPVNLRQQFRKQGLQVIVKLANIHLTPGTEYKGGSWHVEGALNEHICATAIYYYDSVNITESFLAFRQRVDPEEMLMKPNQGDWVGIEQLYGIENEGAAVQPVGLINTRQGRLLTFPNVLQHRVNPFRLADPTKPGHRKILALFLVDPHIRTISTANVPPQRQDWWTHELRRQDTRLARLPEELLGHVMSYVDFPIGIEEAKEERLRLMAERAVIDHGVNDEYEKVEGLDVWSFVC</sequence>
<dbReference type="InterPro" id="IPR025340">
    <property type="entry name" value="DUF4246"/>
</dbReference>
<dbReference type="OMA" id="WHIEGAM"/>
<evidence type="ECO:0000313" key="4">
    <source>
        <dbReference type="EMBL" id="EON64388.1"/>
    </source>
</evidence>
<gene>
    <name evidence="4" type="ORF">W97_03619</name>
</gene>
<organism evidence="4 5">
    <name type="scientific">Coniosporium apollinis (strain CBS 100218)</name>
    <name type="common">Rock-inhabiting black yeast</name>
    <dbReference type="NCBI Taxonomy" id="1168221"/>
    <lineage>
        <taxon>Eukaryota</taxon>
        <taxon>Fungi</taxon>
        <taxon>Dikarya</taxon>
        <taxon>Ascomycota</taxon>
        <taxon>Pezizomycotina</taxon>
        <taxon>Dothideomycetes</taxon>
        <taxon>Dothideomycetes incertae sedis</taxon>
        <taxon>Coniosporium</taxon>
    </lineage>
</organism>
<keyword evidence="5" id="KW-1185">Reference proteome</keyword>
<accession>R7YRA0</accession>
<feature type="region of interest" description="Disordered" evidence="1">
    <location>
        <begin position="1"/>
        <end position="21"/>
    </location>
</feature>
<dbReference type="RefSeq" id="XP_007779705.1">
    <property type="nucleotide sequence ID" value="XM_007781515.1"/>
</dbReference>
<dbReference type="Proteomes" id="UP000016924">
    <property type="component" value="Unassembled WGS sequence"/>
</dbReference>
<dbReference type="GeneID" id="19900930"/>
<evidence type="ECO:0000259" key="2">
    <source>
        <dbReference type="Pfam" id="PF14033"/>
    </source>
</evidence>
<name>R7YRA0_CONA1</name>
<protein>
    <submittedName>
        <fullName evidence="4">Uncharacterized protein</fullName>
    </submittedName>
</protein>
<dbReference type="PANTHER" id="PTHR33119:SF1">
    <property type="entry name" value="FE2OG DIOXYGENASE DOMAIN-CONTAINING PROTEIN"/>
    <property type="match status" value="1"/>
</dbReference>
<evidence type="ECO:0000259" key="3">
    <source>
        <dbReference type="Pfam" id="PF21666"/>
    </source>
</evidence>
<dbReference type="Pfam" id="PF21666">
    <property type="entry name" value="DUF4246_N"/>
    <property type="match status" value="1"/>
</dbReference>
<dbReference type="InterPro" id="IPR049192">
    <property type="entry name" value="DUF4246_C"/>
</dbReference>
<dbReference type="AlphaFoldDB" id="R7YRA0"/>
<dbReference type="OrthoDB" id="415532at2759"/>
<feature type="domain" description="DUF4246" evidence="3">
    <location>
        <begin position="24"/>
        <end position="96"/>
    </location>
</feature>
<dbReference type="STRING" id="1168221.R7YRA0"/>
<dbReference type="eggNOG" id="ENOG502QQIE">
    <property type="taxonomic scope" value="Eukaryota"/>
</dbReference>
<evidence type="ECO:0000313" key="5">
    <source>
        <dbReference type="Proteomes" id="UP000016924"/>
    </source>
</evidence>
<dbReference type="HOGENOM" id="CLU_012066_2_0_1"/>
<proteinExistence type="predicted"/>
<evidence type="ECO:0000256" key="1">
    <source>
        <dbReference type="SAM" id="MobiDB-lite"/>
    </source>
</evidence>
<dbReference type="EMBL" id="JH767568">
    <property type="protein sequence ID" value="EON64388.1"/>
    <property type="molecule type" value="Genomic_DNA"/>
</dbReference>
<dbReference type="PANTHER" id="PTHR33119">
    <property type="entry name" value="IFI3P"/>
    <property type="match status" value="1"/>
</dbReference>
<dbReference type="InterPro" id="IPR049207">
    <property type="entry name" value="DUF4246_N"/>
</dbReference>
<feature type="compositionally biased region" description="Polar residues" evidence="1">
    <location>
        <begin position="1"/>
        <end position="10"/>
    </location>
</feature>
<dbReference type="Pfam" id="PF14033">
    <property type="entry name" value="DUF4246"/>
    <property type="match status" value="1"/>
</dbReference>
<feature type="domain" description="DUF4246" evidence="2">
    <location>
        <begin position="106"/>
        <end position="536"/>
    </location>
</feature>